<feature type="transmembrane region" description="Helical" evidence="1">
    <location>
        <begin position="78"/>
        <end position="99"/>
    </location>
</feature>
<evidence type="ECO:0000256" key="1">
    <source>
        <dbReference type="SAM" id="Phobius"/>
    </source>
</evidence>
<dbReference type="PANTHER" id="PTHR23028">
    <property type="entry name" value="ACETYLTRANSFERASE"/>
    <property type="match status" value="1"/>
</dbReference>
<reference evidence="3 4" key="1">
    <citation type="submission" date="2024-03" db="EMBL/GenBank/DDBJ databases">
        <title>Chitinophaga caseinilytica sp. nov., a casein hydrolysing bacterium isolated from forest soil.</title>
        <authorList>
            <person name="Lee D.S."/>
            <person name="Han D.M."/>
            <person name="Baek J.H."/>
            <person name="Choi D.G."/>
            <person name="Jeon J.H."/>
            <person name="Jeon C.O."/>
        </authorList>
    </citation>
    <scope>NUCLEOTIDE SEQUENCE [LARGE SCALE GENOMIC DNA]</scope>
    <source>
        <strain evidence="3 4">KACC 19118</strain>
    </source>
</reference>
<keyword evidence="1" id="KW-1133">Transmembrane helix</keyword>
<evidence type="ECO:0000313" key="3">
    <source>
        <dbReference type="EMBL" id="WZN47891.1"/>
    </source>
</evidence>
<feature type="domain" description="Acyltransferase 3" evidence="2">
    <location>
        <begin position="5"/>
        <end position="98"/>
    </location>
</feature>
<keyword evidence="3" id="KW-0808">Transferase</keyword>
<dbReference type="Pfam" id="PF01757">
    <property type="entry name" value="Acyl_transf_3"/>
    <property type="match status" value="1"/>
</dbReference>
<dbReference type="EMBL" id="CP150096">
    <property type="protein sequence ID" value="WZN47891.1"/>
    <property type="molecule type" value="Genomic_DNA"/>
</dbReference>
<evidence type="ECO:0000259" key="2">
    <source>
        <dbReference type="Pfam" id="PF01757"/>
    </source>
</evidence>
<keyword evidence="3" id="KW-0012">Acyltransferase</keyword>
<name>A0ABZ2ZB05_9BACT</name>
<dbReference type="RefSeq" id="WP_341842501.1">
    <property type="nucleotide sequence ID" value="NZ_CP149792.1"/>
</dbReference>
<organism evidence="3 4">
    <name type="scientific">Chitinophaga caseinilytica</name>
    <dbReference type="NCBI Taxonomy" id="2267521"/>
    <lineage>
        <taxon>Bacteria</taxon>
        <taxon>Pseudomonadati</taxon>
        <taxon>Bacteroidota</taxon>
        <taxon>Chitinophagia</taxon>
        <taxon>Chitinophagales</taxon>
        <taxon>Chitinophagaceae</taxon>
        <taxon>Chitinophaga</taxon>
    </lineage>
</organism>
<proteinExistence type="predicted"/>
<protein>
    <submittedName>
        <fullName evidence="3">Acyltransferase family protein</fullName>
    </submittedName>
</protein>
<keyword evidence="1" id="KW-0472">Membrane</keyword>
<dbReference type="Proteomes" id="UP001449657">
    <property type="component" value="Chromosome"/>
</dbReference>
<keyword evidence="1" id="KW-0812">Transmembrane</keyword>
<keyword evidence="4" id="KW-1185">Reference proteome</keyword>
<dbReference type="InterPro" id="IPR050879">
    <property type="entry name" value="Acyltransferase_3"/>
</dbReference>
<sequence>MKRFEALDGLRGICAMFVVLFHIHVLLSFAEFPFFRNGRYFVEFFFILSGFVMYFTYGKRSFAEGQFKDFLISRTFRIFPMHVCMLLFFIAFEAIKLFASGTVSA</sequence>
<dbReference type="InterPro" id="IPR002656">
    <property type="entry name" value="Acyl_transf_3_dom"/>
</dbReference>
<evidence type="ECO:0000313" key="4">
    <source>
        <dbReference type="Proteomes" id="UP001449657"/>
    </source>
</evidence>
<gene>
    <name evidence="3" type="ORF">WJU22_06840</name>
</gene>
<accession>A0ABZ2ZB05</accession>
<dbReference type="GO" id="GO:0016746">
    <property type="term" value="F:acyltransferase activity"/>
    <property type="evidence" value="ECO:0007669"/>
    <property type="project" value="UniProtKB-KW"/>
</dbReference>
<feature type="transmembrane region" description="Helical" evidence="1">
    <location>
        <begin position="40"/>
        <end position="57"/>
    </location>
</feature>
<feature type="transmembrane region" description="Helical" evidence="1">
    <location>
        <begin position="12"/>
        <end position="34"/>
    </location>
</feature>